<reference evidence="4" key="1">
    <citation type="submission" date="2021-02" db="EMBL/GenBank/DDBJ databases">
        <title>Skermanella TT6 skin isolate.</title>
        <authorList>
            <person name="Lee K."/>
            <person name="Ganzorig M."/>
        </authorList>
    </citation>
    <scope>NUCLEOTIDE SEQUENCE</scope>
    <source>
        <strain evidence="4">TT6</strain>
    </source>
</reference>
<evidence type="ECO:0000313" key="4">
    <source>
        <dbReference type="EMBL" id="QQP88471.1"/>
    </source>
</evidence>
<dbReference type="EMBL" id="CP067420">
    <property type="protein sequence ID" value="QQP88471.1"/>
    <property type="molecule type" value="Genomic_DNA"/>
</dbReference>
<dbReference type="Pfam" id="PF13561">
    <property type="entry name" value="adh_short_C2"/>
    <property type="match status" value="1"/>
</dbReference>
<name>A0ABX7B7M6_9PROT</name>
<accession>A0ABX7B7M6</accession>
<comment type="similarity">
    <text evidence="1">Belongs to the short-chain dehydrogenases/reductases (SDR) family.</text>
</comment>
<dbReference type="InterPro" id="IPR036291">
    <property type="entry name" value="NAD(P)-bd_dom_sf"/>
</dbReference>
<dbReference type="CDD" id="cd05355">
    <property type="entry name" value="SDR_c1"/>
    <property type="match status" value="1"/>
</dbReference>
<gene>
    <name evidence="4" type="ORF">IGS68_20880</name>
</gene>
<evidence type="ECO:0000256" key="2">
    <source>
        <dbReference type="ARBA" id="ARBA00023002"/>
    </source>
</evidence>
<organism evidence="4 5">
    <name type="scientific">Skermanella cutis</name>
    <dbReference type="NCBI Taxonomy" id="2775420"/>
    <lineage>
        <taxon>Bacteria</taxon>
        <taxon>Pseudomonadati</taxon>
        <taxon>Pseudomonadota</taxon>
        <taxon>Alphaproteobacteria</taxon>
        <taxon>Rhodospirillales</taxon>
        <taxon>Azospirillaceae</taxon>
        <taxon>Skermanella</taxon>
    </lineage>
</organism>
<keyword evidence="5" id="KW-1185">Reference proteome</keyword>
<keyword evidence="2" id="KW-0560">Oxidoreductase</keyword>
<evidence type="ECO:0000256" key="1">
    <source>
        <dbReference type="ARBA" id="ARBA00006484"/>
    </source>
</evidence>
<dbReference type="Proteomes" id="UP000595197">
    <property type="component" value="Chromosome"/>
</dbReference>
<dbReference type="Gene3D" id="3.40.50.720">
    <property type="entry name" value="NAD(P)-binding Rossmann-like Domain"/>
    <property type="match status" value="1"/>
</dbReference>
<dbReference type="PANTHER" id="PTHR48107:SF16">
    <property type="entry name" value="NADPH-DEPENDENT ALDEHYDE REDUCTASE 1, CHLOROPLASTIC"/>
    <property type="match status" value="1"/>
</dbReference>
<sequence length="285" mass="31041">MAPEQQQPPQHQDQQPGRETEMTPKPQFARRDYKGSDKLQDKVALITGGDSGIGRSTAVLFAREGADVAIVYLAEDNDAQETKKLVENEGRRCLTLRGDLGEESFCRQVVDRTVEQFGKLDILVNNAAEQHPKSSLEEITAEQLERTFRTNIFAYFFLTKAALPHLKEGATIINTTSVTAYKGSPQLLDYSSTKGAIVAFTRSLSQSLAEKGIRVNGVAPGPIWTPLIPSTFPEDKVEQFGGNVPLGRAGQPEEVAPCYVFLASDDASYMTGQVLHPNGGSVVNG</sequence>
<feature type="compositionally biased region" description="Low complexity" evidence="3">
    <location>
        <begin position="1"/>
        <end position="15"/>
    </location>
</feature>
<dbReference type="RefSeq" id="WP_201073421.1">
    <property type="nucleotide sequence ID" value="NZ_CP067420.1"/>
</dbReference>
<dbReference type="PROSITE" id="PS00061">
    <property type="entry name" value="ADH_SHORT"/>
    <property type="match status" value="1"/>
</dbReference>
<dbReference type="PRINTS" id="PR00081">
    <property type="entry name" value="GDHRDH"/>
</dbReference>
<evidence type="ECO:0000313" key="5">
    <source>
        <dbReference type="Proteomes" id="UP000595197"/>
    </source>
</evidence>
<dbReference type="NCBIfam" id="NF005214">
    <property type="entry name" value="PRK06701.1"/>
    <property type="match status" value="1"/>
</dbReference>
<dbReference type="PANTHER" id="PTHR48107">
    <property type="entry name" value="NADPH-DEPENDENT ALDEHYDE REDUCTASE-LIKE PROTEIN, CHLOROPLASTIC-RELATED"/>
    <property type="match status" value="1"/>
</dbReference>
<proteinExistence type="inferred from homology"/>
<protein>
    <submittedName>
        <fullName evidence="4">SDR family oxidoreductase</fullName>
    </submittedName>
</protein>
<dbReference type="InterPro" id="IPR002347">
    <property type="entry name" value="SDR_fam"/>
</dbReference>
<evidence type="ECO:0000256" key="3">
    <source>
        <dbReference type="SAM" id="MobiDB-lite"/>
    </source>
</evidence>
<feature type="region of interest" description="Disordered" evidence="3">
    <location>
        <begin position="1"/>
        <end position="36"/>
    </location>
</feature>
<dbReference type="SUPFAM" id="SSF51735">
    <property type="entry name" value="NAD(P)-binding Rossmann-fold domains"/>
    <property type="match status" value="1"/>
</dbReference>
<dbReference type="InterPro" id="IPR020904">
    <property type="entry name" value="Sc_DH/Rdtase_CS"/>
</dbReference>
<dbReference type="PRINTS" id="PR00080">
    <property type="entry name" value="SDRFAMILY"/>
</dbReference>